<gene>
    <name evidence="2" type="ORF">HNP37_003730</name>
</gene>
<dbReference type="Gene3D" id="3.90.550.10">
    <property type="entry name" value="Spore Coat Polysaccharide Biosynthesis Protein SpsA, Chain A"/>
    <property type="match status" value="1"/>
</dbReference>
<evidence type="ECO:0000259" key="1">
    <source>
        <dbReference type="Pfam" id="PF13712"/>
    </source>
</evidence>
<dbReference type="GO" id="GO:0016740">
    <property type="term" value="F:transferase activity"/>
    <property type="evidence" value="ECO:0007669"/>
    <property type="project" value="UniProtKB-KW"/>
</dbReference>
<organism evidence="2 3">
    <name type="scientific">Flavobacterium nitrogenifigens</name>
    <dbReference type="NCBI Taxonomy" id="1617283"/>
    <lineage>
        <taxon>Bacteria</taxon>
        <taxon>Pseudomonadati</taxon>
        <taxon>Bacteroidota</taxon>
        <taxon>Flavobacteriia</taxon>
        <taxon>Flavobacteriales</taxon>
        <taxon>Flavobacteriaceae</taxon>
        <taxon>Flavobacterium</taxon>
    </lineage>
</organism>
<proteinExistence type="predicted"/>
<keyword evidence="3" id="KW-1185">Reference proteome</keyword>
<dbReference type="RefSeq" id="WP_184165429.1">
    <property type="nucleotide sequence ID" value="NZ_JACHLD010000006.1"/>
</dbReference>
<dbReference type="SUPFAM" id="SSF53448">
    <property type="entry name" value="Nucleotide-diphospho-sugar transferases"/>
    <property type="match status" value="1"/>
</dbReference>
<feature type="domain" description="Streptomycin biosynthesis protein StrF" evidence="1">
    <location>
        <begin position="5"/>
        <end position="201"/>
    </location>
</feature>
<keyword evidence="2" id="KW-0808">Transferase</keyword>
<name>A0A7W7J1A2_9FLAO</name>
<dbReference type="AlphaFoldDB" id="A0A7W7J1A2"/>
<accession>A0A7W7J1A2</accession>
<dbReference type="InterPro" id="IPR029044">
    <property type="entry name" value="Nucleotide-diphossugar_trans"/>
</dbReference>
<evidence type="ECO:0000313" key="3">
    <source>
        <dbReference type="Proteomes" id="UP000561681"/>
    </source>
</evidence>
<evidence type="ECO:0000313" key="2">
    <source>
        <dbReference type="EMBL" id="MBB4803655.1"/>
    </source>
</evidence>
<dbReference type="EMBL" id="JACHLD010000006">
    <property type="protein sequence ID" value="MBB4803655.1"/>
    <property type="molecule type" value="Genomic_DNA"/>
</dbReference>
<comment type="caution">
    <text evidence="2">The sequence shown here is derived from an EMBL/GenBank/DDBJ whole genome shotgun (WGS) entry which is preliminary data.</text>
</comment>
<sequence length="286" mass="33411">MISLIICSRSKDISHNLNENIQTTVGCEYELIVIDNSANQYSIFEAYNFGLKKSRYDFVCFLHDDILIHSSNWGELLVETFRENKEIGLIGVAGSLIKTKMPSGWWNSPQEKKAIHLIQHSNKLVEKWDYGFENNSWIEVAAIDGVFMMMRKDANIQFNSKMKGFHNYDLNISFEYRKNGYKVMVTNKILVEHFSIGTINKDWVDSTFKVHKIYKNILPLVIGDFSIQDLKSLEFENGVKYVNHALNYNLKKNAISIWISLLPFKIYSLVYYKFLKKLVRLTFKSR</sequence>
<dbReference type="InterPro" id="IPR059123">
    <property type="entry name" value="StrF_dom"/>
</dbReference>
<protein>
    <submittedName>
        <fullName evidence="2">Glycosyltransferase involved in cell wall biosynthesis</fullName>
    </submittedName>
</protein>
<dbReference type="Pfam" id="PF13712">
    <property type="entry name" value="Glyco_tranf_2_5"/>
    <property type="match status" value="1"/>
</dbReference>
<reference evidence="2 3" key="1">
    <citation type="submission" date="2020-08" db="EMBL/GenBank/DDBJ databases">
        <title>Functional genomics of gut bacteria from endangered species of beetles.</title>
        <authorList>
            <person name="Carlos-Shanley C."/>
        </authorList>
    </citation>
    <scope>NUCLEOTIDE SEQUENCE [LARGE SCALE GENOMIC DNA]</scope>
    <source>
        <strain evidence="2 3">S00142</strain>
    </source>
</reference>
<dbReference type="Proteomes" id="UP000561681">
    <property type="component" value="Unassembled WGS sequence"/>
</dbReference>